<reference evidence="2" key="1">
    <citation type="journal article" date="2020" name="mSystems">
        <title>Genome- and Community-Level Interaction Insights into Carbon Utilization and Element Cycling Functions of Hydrothermarchaeota in Hydrothermal Sediment.</title>
        <authorList>
            <person name="Zhou Z."/>
            <person name="Liu Y."/>
            <person name="Xu W."/>
            <person name="Pan J."/>
            <person name="Luo Z.H."/>
            <person name="Li M."/>
        </authorList>
    </citation>
    <scope>NUCLEOTIDE SEQUENCE [LARGE SCALE GENOMIC DNA]</scope>
    <source>
        <strain evidence="2">SpSt-374</strain>
    </source>
</reference>
<dbReference type="PANTHER" id="PTHR39426:SF1">
    <property type="entry name" value="HOMOLOGY TO DEATH-ON-CURING PROTEIN OF PHAGE P1"/>
    <property type="match status" value="1"/>
</dbReference>
<dbReference type="Pfam" id="PF02661">
    <property type="entry name" value="Fic"/>
    <property type="match status" value="1"/>
</dbReference>
<dbReference type="NCBIfam" id="TIGR01550">
    <property type="entry name" value="DOC_P1"/>
    <property type="match status" value="1"/>
</dbReference>
<protein>
    <submittedName>
        <fullName evidence="2">Type II toxin-antitoxin system death-on-curing family toxin</fullName>
    </submittedName>
</protein>
<dbReference type="InterPro" id="IPR006440">
    <property type="entry name" value="Doc"/>
</dbReference>
<dbReference type="PANTHER" id="PTHR39426">
    <property type="entry name" value="HOMOLOGY TO DEATH-ON-CURING PROTEIN OF PHAGE P1"/>
    <property type="match status" value="1"/>
</dbReference>
<comment type="caution">
    <text evidence="2">The sequence shown here is derived from an EMBL/GenBank/DDBJ whole genome shotgun (WGS) entry which is preliminary data.</text>
</comment>
<dbReference type="Gene3D" id="1.20.120.1870">
    <property type="entry name" value="Fic/DOC protein, Fido domain"/>
    <property type="match status" value="1"/>
</dbReference>
<organism evidence="2">
    <name type="scientific">Planktothricoides sp. SpSt-374</name>
    <dbReference type="NCBI Taxonomy" id="2282167"/>
    <lineage>
        <taxon>Bacteria</taxon>
        <taxon>Bacillati</taxon>
        <taxon>Cyanobacteriota</taxon>
        <taxon>Cyanophyceae</taxon>
        <taxon>Oscillatoriophycideae</taxon>
        <taxon>Oscillatoriales</taxon>
        <taxon>Oscillatoriaceae</taxon>
        <taxon>Planktothricoides</taxon>
    </lineage>
</organism>
<proteinExistence type="predicted"/>
<accession>A0A7C3ZLT4</accession>
<evidence type="ECO:0000313" key="2">
    <source>
        <dbReference type="EMBL" id="HGG02102.1"/>
    </source>
</evidence>
<dbReference type="GO" id="GO:0016301">
    <property type="term" value="F:kinase activity"/>
    <property type="evidence" value="ECO:0007669"/>
    <property type="project" value="InterPro"/>
</dbReference>
<dbReference type="EMBL" id="DSPX01000165">
    <property type="protein sequence ID" value="HGG02102.1"/>
    <property type="molecule type" value="Genomic_DNA"/>
</dbReference>
<name>A0A7C3ZLT4_9CYAN</name>
<dbReference type="InterPro" id="IPR003812">
    <property type="entry name" value="Fido"/>
</dbReference>
<dbReference type="InterPro" id="IPR036597">
    <property type="entry name" value="Fido-like_dom_sf"/>
</dbReference>
<dbReference type="PROSITE" id="PS51459">
    <property type="entry name" value="FIDO"/>
    <property type="match status" value="1"/>
</dbReference>
<feature type="domain" description="Fido" evidence="1">
    <location>
        <begin position="4"/>
        <end position="122"/>
    </location>
</feature>
<dbReference type="InterPro" id="IPR053737">
    <property type="entry name" value="Type_II_TA_Toxin"/>
</dbReference>
<dbReference type="AlphaFoldDB" id="A0A7C3ZLT4"/>
<evidence type="ECO:0000259" key="1">
    <source>
        <dbReference type="PROSITE" id="PS51459"/>
    </source>
</evidence>
<dbReference type="SUPFAM" id="SSF140931">
    <property type="entry name" value="Fic-like"/>
    <property type="match status" value="1"/>
</dbReference>
<sequence>MRYLTLTEVREIYRNLMEKSGGIGGLANLGSLESAVAQPQMMFSGQELYPTIVEKAAALGFSLIKNHAFIDGNKRIGHAAMEVFLVLNGFEIAAAVDEQEKIILQVASGDLGREELTQWLRHHIIPKK</sequence>
<dbReference type="PIRSF" id="PIRSF018297">
    <property type="entry name" value="Doc"/>
    <property type="match status" value="1"/>
</dbReference>
<gene>
    <name evidence="2" type="ORF">ENR15_16025</name>
</gene>